<dbReference type="SUPFAM" id="SSF48317">
    <property type="entry name" value="Acid phosphatase/Vanadium-dependent haloperoxidase"/>
    <property type="match status" value="1"/>
</dbReference>
<dbReference type="EMBL" id="CAVLEF010000279">
    <property type="protein sequence ID" value="CAK1554842.1"/>
    <property type="molecule type" value="Genomic_DNA"/>
</dbReference>
<feature type="transmembrane region" description="Helical" evidence="6">
    <location>
        <begin position="187"/>
        <end position="206"/>
    </location>
</feature>
<feature type="transmembrane region" description="Helical" evidence="6">
    <location>
        <begin position="39"/>
        <end position="61"/>
    </location>
</feature>
<dbReference type="GO" id="GO:0046839">
    <property type="term" value="P:phospholipid dephosphorylation"/>
    <property type="evidence" value="ECO:0007669"/>
    <property type="project" value="TreeGrafter"/>
</dbReference>
<dbReference type="PANTHER" id="PTHR10165:SF35">
    <property type="entry name" value="RE23632P"/>
    <property type="match status" value="1"/>
</dbReference>
<protein>
    <recommendedName>
        <fullName evidence="7">Phosphatidic acid phosphatase type 2/haloperoxidase domain-containing protein</fullName>
    </recommendedName>
</protein>
<proteinExistence type="inferred from homology"/>
<name>A0AAV1JZ73_9NEOP</name>
<dbReference type="GO" id="GO:0016020">
    <property type="term" value="C:membrane"/>
    <property type="evidence" value="ECO:0007669"/>
    <property type="project" value="UniProtKB-SubCell"/>
</dbReference>
<keyword evidence="3 6" id="KW-0812">Transmembrane</keyword>
<feature type="domain" description="Phosphatidic acid phosphatase type 2/haloperoxidase" evidence="7">
    <location>
        <begin position="71"/>
        <end position="202"/>
    </location>
</feature>
<dbReference type="GO" id="GO:0008195">
    <property type="term" value="F:phosphatidate phosphatase activity"/>
    <property type="evidence" value="ECO:0007669"/>
    <property type="project" value="TreeGrafter"/>
</dbReference>
<feature type="transmembrane region" description="Helical" evidence="6">
    <location>
        <begin position="156"/>
        <end position="175"/>
    </location>
</feature>
<accession>A0AAV1JZ73</accession>
<feature type="transmembrane region" description="Helical" evidence="6">
    <location>
        <begin position="132"/>
        <end position="149"/>
    </location>
</feature>
<reference evidence="8 9" key="1">
    <citation type="submission" date="2023-11" db="EMBL/GenBank/DDBJ databases">
        <authorList>
            <person name="Okamura Y."/>
        </authorList>
    </citation>
    <scope>NUCLEOTIDE SEQUENCE [LARGE SCALE GENOMIC DNA]</scope>
</reference>
<dbReference type="AlphaFoldDB" id="A0AAV1JZ73"/>
<dbReference type="PANTHER" id="PTHR10165">
    <property type="entry name" value="LIPID PHOSPHATE PHOSPHATASE"/>
    <property type="match status" value="1"/>
</dbReference>
<evidence type="ECO:0000256" key="2">
    <source>
        <dbReference type="ARBA" id="ARBA00008816"/>
    </source>
</evidence>
<evidence type="ECO:0000256" key="3">
    <source>
        <dbReference type="ARBA" id="ARBA00022692"/>
    </source>
</evidence>
<keyword evidence="4 6" id="KW-1133">Transmembrane helix</keyword>
<gene>
    <name evidence="8" type="ORF">LNINA_LOCUS13702</name>
</gene>
<evidence type="ECO:0000256" key="5">
    <source>
        <dbReference type="ARBA" id="ARBA00023136"/>
    </source>
</evidence>
<comment type="subcellular location">
    <subcellularLocation>
        <location evidence="1">Membrane</location>
        <topology evidence="1">Multi-pass membrane protein</topology>
    </subcellularLocation>
</comment>
<dbReference type="InterPro" id="IPR036938">
    <property type="entry name" value="PAP2/HPO_sf"/>
</dbReference>
<evidence type="ECO:0000259" key="7">
    <source>
        <dbReference type="SMART" id="SM00014"/>
    </source>
</evidence>
<dbReference type="CDD" id="cd03390">
    <property type="entry name" value="PAP2_containing_1_like"/>
    <property type="match status" value="1"/>
</dbReference>
<dbReference type="InterPro" id="IPR000326">
    <property type="entry name" value="PAP2/HPO"/>
</dbReference>
<sequence>MLLLLGIIATHNALQRQPHCITPEELISDYKKPRRDSIIPPWVMISIIILVPVIILSLPYLLLRNSVETAQAFLAWTLAILINALITEVLKVLISRPRPDFFYRCYPNGVIGICAGRGKDIVDGRKSFPSGHSSFSFCSLGFISLWLYGRFLRRRAHILLLCAMPVCLACFIGYSRCCDNHHHWEDVAAGAVIGLASAYQCCMAYCSRGRLIL</sequence>
<feature type="transmembrane region" description="Helical" evidence="6">
    <location>
        <begin position="73"/>
        <end position="94"/>
    </location>
</feature>
<comment type="caution">
    <text evidence="8">The sequence shown here is derived from an EMBL/GenBank/DDBJ whole genome shotgun (WGS) entry which is preliminary data.</text>
</comment>
<evidence type="ECO:0000313" key="9">
    <source>
        <dbReference type="Proteomes" id="UP001497472"/>
    </source>
</evidence>
<dbReference type="SMART" id="SM00014">
    <property type="entry name" value="acidPPc"/>
    <property type="match status" value="1"/>
</dbReference>
<dbReference type="GO" id="GO:0006644">
    <property type="term" value="P:phospholipid metabolic process"/>
    <property type="evidence" value="ECO:0007669"/>
    <property type="project" value="InterPro"/>
</dbReference>
<dbReference type="Pfam" id="PF01569">
    <property type="entry name" value="PAP2"/>
    <property type="match status" value="1"/>
</dbReference>
<keyword evidence="5 6" id="KW-0472">Membrane</keyword>
<dbReference type="Proteomes" id="UP001497472">
    <property type="component" value="Unassembled WGS sequence"/>
</dbReference>
<evidence type="ECO:0000256" key="4">
    <source>
        <dbReference type="ARBA" id="ARBA00022989"/>
    </source>
</evidence>
<evidence type="ECO:0000256" key="6">
    <source>
        <dbReference type="SAM" id="Phobius"/>
    </source>
</evidence>
<organism evidence="8 9">
    <name type="scientific">Leptosia nina</name>
    <dbReference type="NCBI Taxonomy" id="320188"/>
    <lineage>
        <taxon>Eukaryota</taxon>
        <taxon>Metazoa</taxon>
        <taxon>Ecdysozoa</taxon>
        <taxon>Arthropoda</taxon>
        <taxon>Hexapoda</taxon>
        <taxon>Insecta</taxon>
        <taxon>Pterygota</taxon>
        <taxon>Neoptera</taxon>
        <taxon>Endopterygota</taxon>
        <taxon>Lepidoptera</taxon>
        <taxon>Glossata</taxon>
        <taxon>Ditrysia</taxon>
        <taxon>Papilionoidea</taxon>
        <taxon>Pieridae</taxon>
        <taxon>Pierinae</taxon>
        <taxon>Leptosia</taxon>
    </lineage>
</organism>
<dbReference type="InterPro" id="IPR043216">
    <property type="entry name" value="PAP-like"/>
</dbReference>
<evidence type="ECO:0000313" key="8">
    <source>
        <dbReference type="EMBL" id="CAK1554842.1"/>
    </source>
</evidence>
<keyword evidence="9" id="KW-1185">Reference proteome</keyword>
<dbReference type="Gene3D" id="1.20.144.10">
    <property type="entry name" value="Phosphatidic acid phosphatase type 2/haloperoxidase"/>
    <property type="match status" value="1"/>
</dbReference>
<evidence type="ECO:0000256" key="1">
    <source>
        <dbReference type="ARBA" id="ARBA00004141"/>
    </source>
</evidence>
<comment type="similarity">
    <text evidence="2">Belongs to the PA-phosphatase related phosphoesterase family.</text>
</comment>